<evidence type="ECO:0000313" key="7">
    <source>
        <dbReference type="EMBL" id="MBE9398518.1"/>
    </source>
</evidence>
<dbReference type="Proteomes" id="UP000640333">
    <property type="component" value="Unassembled WGS sequence"/>
</dbReference>
<dbReference type="SUPFAM" id="SSF103481">
    <property type="entry name" value="Multidrug resistance efflux transporter EmrE"/>
    <property type="match status" value="2"/>
</dbReference>
<evidence type="ECO:0000313" key="8">
    <source>
        <dbReference type="Proteomes" id="UP000640333"/>
    </source>
</evidence>
<keyword evidence="2 5" id="KW-0812">Transmembrane</keyword>
<dbReference type="PANTHER" id="PTHR22911:SF6">
    <property type="entry name" value="SOLUTE CARRIER FAMILY 35 MEMBER G1"/>
    <property type="match status" value="1"/>
</dbReference>
<evidence type="ECO:0000256" key="4">
    <source>
        <dbReference type="ARBA" id="ARBA00023136"/>
    </source>
</evidence>
<comment type="caution">
    <text evidence="7">The sequence shown here is derived from an EMBL/GenBank/DDBJ whole genome shotgun (WGS) entry which is preliminary data.</text>
</comment>
<feature type="domain" description="EamA" evidence="6">
    <location>
        <begin position="150"/>
        <end position="279"/>
    </location>
</feature>
<dbReference type="InterPro" id="IPR000620">
    <property type="entry name" value="EamA_dom"/>
</dbReference>
<evidence type="ECO:0000259" key="6">
    <source>
        <dbReference type="Pfam" id="PF00892"/>
    </source>
</evidence>
<dbReference type="RefSeq" id="WP_193954152.1">
    <property type="nucleotide sequence ID" value="NZ_JADEYS010000015.1"/>
</dbReference>
<evidence type="ECO:0000256" key="2">
    <source>
        <dbReference type="ARBA" id="ARBA00022692"/>
    </source>
</evidence>
<evidence type="ECO:0000256" key="1">
    <source>
        <dbReference type="ARBA" id="ARBA00004141"/>
    </source>
</evidence>
<feature type="transmembrane region" description="Helical" evidence="5">
    <location>
        <begin position="7"/>
        <end position="29"/>
    </location>
</feature>
<feature type="transmembrane region" description="Helical" evidence="5">
    <location>
        <begin position="124"/>
        <end position="144"/>
    </location>
</feature>
<dbReference type="EMBL" id="JADEYS010000015">
    <property type="protein sequence ID" value="MBE9398518.1"/>
    <property type="molecule type" value="Genomic_DNA"/>
</dbReference>
<feature type="domain" description="EamA" evidence="6">
    <location>
        <begin position="10"/>
        <end position="141"/>
    </location>
</feature>
<evidence type="ECO:0000256" key="3">
    <source>
        <dbReference type="ARBA" id="ARBA00022989"/>
    </source>
</evidence>
<dbReference type="Pfam" id="PF00892">
    <property type="entry name" value="EamA"/>
    <property type="match status" value="2"/>
</dbReference>
<name>A0A8J7FLN7_9GAMM</name>
<keyword evidence="8" id="KW-1185">Reference proteome</keyword>
<dbReference type="InterPro" id="IPR037185">
    <property type="entry name" value="EmrE-like"/>
</dbReference>
<feature type="transmembrane region" description="Helical" evidence="5">
    <location>
        <begin position="263"/>
        <end position="282"/>
    </location>
</feature>
<reference evidence="7" key="1">
    <citation type="submission" date="2020-10" db="EMBL/GenBank/DDBJ databases">
        <title>Bacterium isolated from coastal waters sediment.</title>
        <authorList>
            <person name="Chen R.-J."/>
            <person name="Lu D.-C."/>
            <person name="Zhu K.-L."/>
            <person name="Du Z.-J."/>
        </authorList>
    </citation>
    <scope>NUCLEOTIDE SEQUENCE</scope>
    <source>
        <strain evidence="7">N1Y112</strain>
    </source>
</reference>
<dbReference type="AlphaFoldDB" id="A0A8J7FLN7"/>
<dbReference type="Gene3D" id="1.10.3730.20">
    <property type="match status" value="1"/>
</dbReference>
<keyword evidence="4 5" id="KW-0472">Membrane</keyword>
<feature type="transmembrane region" description="Helical" evidence="5">
    <location>
        <begin position="150"/>
        <end position="169"/>
    </location>
</feature>
<sequence length="297" mass="32531">MTTSPQNLTLGVLFAIGTSLAMSIAAALIKYTSTMVSIEAIVFSQYLICTTVMLPWLATKGISALKTDCMKLHVIRGLSGWACFYCYYLALNYVPLVDAALLRNSAPLCVPLLLLLWKGIHIPALRWLPIFIGLAGVLLILQPGSDGLSFWHLIGFGSAISLAGSMVTTRFLTLTEPSNRIIFYYFSISTLTALPLAIWNWQPIPSEALLPLLIIGLSIWLVMWLYTQAYRYAKASVISPLNYLGVVFTGFWGWVFWQQVPDNLAIIGTALVVAGGVLAMFLGKETSGKETAPSQQN</sequence>
<gene>
    <name evidence="7" type="ORF">IOQ59_14750</name>
</gene>
<accession>A0A8J7FLN7</accession>
<feature type="transmembrane region" description="Helical" evidence="5">
    <location>
        <begin position="238"/>
        <end position="257"/>
    </location>
</feature>
<organism evidence="7 8">
    <name type="scientific">Pontibacterium sinense</name>
    <dbReference type="NCBI Taxonomy" id="2781979"/>
    <lineage>
        <taxon>Bacteria</taxon>
        <taxon>Pseudomonadati</taxon>
        <taxon>Pseudomonadota</taxon>
        <taxon>Gammaproteobacteria</taxon>
        <taxon>Oceanospirillales</taxon>
        <taxon>Oceanospirillaceae</taxon>
        <taxon>Pontibacterium</taxon>
    </lineage>
</organism>
<dbReference type="GO" id="GO:0016020">
    <property type="term" value="C:membrane"/>
    <property type="evidence" value="ECO:0007669"/>
    <property type="project" value="UniProtKB-SubCell"/>
</dbReference>
<evidence type="ECO:0000256" key="5">
    <source>
        <dbReference type="SAM" id="Phobius"/>
    </source>
</evidence>
<feature type="transmembrane region" description="Helical" evidence="5">
    <location>
        <begin position="35"/>
        <end position="57"/>
    </location>
</feature>
<feature type="transmembrane region" description="Helical" evidence="5">
    <location>
        <begin position="181"/>
        <end position="202"/>
    </location>
</feature>
<proteinExistence type="predicted"/>
<protein>
    <submittedName>
        <fullName evidence="7">DMT family transporter</fullName>
    </submittedName>
</protein>
<dbReference type="PANTHER" id="PTHR22911">
    <property type="entry name" value="ACYL-MALONYL CONDENSING ENZYME-RELATED"/>
    <property type="match status" value="1"/>
</dbReference>
<feature type="transmembrane region" description="Helical" evidence="5">
    <location>
        <begin position="78"/>
        <end position="94"/>
    </location>
</feature>
<feature type="transmembrane region" description="Helical" evidence="5">
    <location>
        <begin position="208"/>
        <end position="226"/>
    </location>
</feature>
<keyword evidence="3 5" id="KW-1133">Transmembrane helix</keyword>
<comment type="subcellular location">
    <subcellularLocation>
        <location evidence="1">Membrane</location>
        <topology evidence="1">Multi-pass membrane protein</topology>
    </subcellularLocation>
</comment>